<dbReference type="Proteomes" id="UP000007264">
    <property type="component" value="Unassembled WGS sequence"/>
</dbReference>
<dbReference type="InterPro" id="IPR044176">
    <property type="entry name" value="TRL4_chloroplastic"/>
</dbReference>
<protein>
    <recommendedName>
        <fullName evidence="1">Thioredoxin domain-containing protein</fullName>
    </recommendedName>
</protein>
<dbReference type="CDD" id="cd02947">
    <property type="entry name" value="TRX_family"/>
    <property type="match status" value="1"/>
</dbReference>
<comment type="caution">
    <text evidence="2">The sequence shown here is derived from an EMBL/GenBank/DDBJ whole genome shotgun (WGS) entry which is preliminary data.</text>
</comment>
<dbReference type="KEGG" id="csl:COCSUDRAFT_45478"/>
<dbReference type="EMBL" id="AGSI01000025">
    <property type="protein sequence ID" value="EIE18210.1"/>
    <property type="molecule type" value="Genomic_DNA"/>
</dbReference>
<dbReference type="RefSeq" id="XP_005642754.1">
    <property type="nucleotide sequence ID" value="XM_005642697.1"/>
</dbReference>
<dbReference type="eggNOG" id="KOG2151">
    <property type="taxonomic scope" value="Eukaryota"/>
</dbReference>
<gene>
    <name evidence="2" type="ORF">COCSUDRAFT_45478</name>
</gene>
<name>I0YIJ1_COCSC</name>
<dbReference type="AlphaFoldDB" id="I0YIJ1"/>
<dbReference type="Pfam" id="PF00085">
    <property type="entry name" value="Thioredoxin"/>
    <property type="match status" value="1"/>
</dbReference>
<dbReference type="Gene3D" id="3.40.30.10">
    <property type="entry name" value="Glutaredoxin"/>
    <property type="match status" value="1"/>
</dbReference>
<dbReference type="STRING" id="574566.I0YIJ1"/>
<reference evidence="2 3" key="1">
    <citation type="journal article" date="2012" name="Genome Biol.">
        <title>The genome of the polar eukaryotic microalga coccomyxa subellipsoidea reveals traits of cold adaptation.</title>
        <authorList>
            <person name="Blanc G."/>
            <person name="Agarkova I."/>
            <person name="Grimwood J."/>
            <person name="Kuo A."/>
            <person name="Brueggeman A."/>
            <person name="Dunigan D."/>
            <person name="Gurnon J."/>
            <person name="Ladunga I."/>
            <person name="Lindquist E."/>
            <person name="Lucas S."/>
            <person name="Pangilinan J."/>
            <person name="Proschold T."/>
            <person name="Salamov A."/>
            <person name="Schmutz J."/>
            <person name="Weeks D."/>
            <person name="Yamada T."/>
            <person name="Claverie J.M."/>
            <person name="Grigoriev I."/>
            <person name="Van Etten J."/>
            <person name="Lomsadze A."/>
            <person name="Borodovsky M."/>
        </authorList>
    </citation>
    <scope>NUCLEOTIDE SEQUENCE [LARGE SCALE GENOMIC DNA]</scope>
    <source>
        <strain evidence="2 3">C-169</strain>
    </source>
</reference>
<dbReference type="SUPFAM" id="SSF52833">
    <property type="entry name" value="Thioredoxin-like"/>
    <property type="match status" value="1"/>
</dbReference>
<feature type="domain" description="Thioredoxin" evidence="1">
    <location>
        <begin position="37"/>
        <end position="177"/>
    </location>
</feature>
<proteinExistence type="predicted"/>
<dbReference type="PANTHER" id="PTHR47912">
    <property type="entry name" value="THIOREDOXIN-LIKE 4, CHLOROPLASTIC"/>
    <property type="match status" value="1"/>
</dbReference>
<sequence length="196" mass="22413">MQPTRPNTPSLGRRKQAPRQLQVQALHIDRKQHFELAWRRQQMEEALLKAEEDGCCSVECITELRSLRHLDRVIDSAASSVVVVAFYSRSCGTCKEMLKHYAAMCRDANGQQAGVRFLKHNIRDDFDDLTDVAALYGVRAVPCFVFFVGGAQMRRVSMMDSRQNPEAVRRLMGWQQGRLTDALREMLFRAAPSARR</sequence>
<dbReference type="PANTHER" id="PTHR47912:SF1">
    <property type="entry name" value="THIOREDOXIN-LIKE 4, CHLOROPLASTIC"/>
    <property type="match status" value="1"/>
</dbReference>
<accession>I0YIJ1</accession>
<evidence type="ECO:0000313" key="3">
    <source>
        <dbReference type="Proteomes" id="UP000007264"/>
    </source>
</evidence>
<dbReference type="OrthoDB" id="10263751at2759"/>
<evidence type="ECO:0000313" key="2">
    <source>
        <dbReference type="EMBL" id="EIE18210.1"/>
    </source>
</evidence>
<dbReference type="InterPro" id="IPR036249">
    <property type="entry name" value="Thioredoxin-like_sf"/>
</dbReference>
<organism evidence="2 3">
    <name type="scientific">Coccomyxa subellipsoidea (strain C-169)</name>
    <name type="common">Green microalga</name>
    <dbReference type="NCBI Taxonomy" id="574566"/>
    <lineage>
        <taxon>Eukaryota</taxon>
        <taxon>Viridiplantae</taxon>
        <taxon>Chlorophyta</taxon>
        <taxon>core chlorophytes</taxon>
        <taxon>Trebouxiophyceae</taxon>
        <taxon>Trebouxiophyceae incertae sedis</taxon>
        <taxon>Coccomyxaceae</taxon>
        <taxon>Coccomyxa</taxon>
        <taxon>Coccomyxa subellipsoidea</taxon>
    </lineage>
</organism>
<dbReference type="InterPro" id="IPR013766">
    <property type="entry name" value="Thioredoxin_domain"/>
</dbReference>
<keyword evidence="3" id="KW-1185">Reference proteome</keyword>
<dbReference type="GeneID" id="17036216"/>
<evidence type="ECO:0000259" key="1">
    <source>
        <dbReference type="PROSITE" id="PS51352"/>
    </source>
</evidence>
<dbReference type="PROSITE" id="PS51352">
    <property type="entry name" value="THIOREDOXIN_2"/>
    <property type="match status" value="1"/>
</dbReference>